<keyword evidence="2" id="KW-1185">Reference proteome</keyword>
<proteinExistence type="predicted"/>
<organism evidence="1 2">
    <name type="scientific">Xenorhabdus aichiensis</name>
    <dbReference type="NCBI Taxonomy" id="3025874"/>
    <lineage>
        <taxon>Bacteria</taxon>
        <taxon>Pseudomonadati</taxon>
        <taxon>Pseudomonadota</taxon>
        <taxon>Gammaproteobacteria</taxon>
        <taxon>Enterobacterales</taxon>
        <taxon>Morganellaceae</taxon>
        <taxon>Xenorhabdus</taxon>
    </lineage>
</organism>
<name>A0ABT5M324_9GAMM</name>
<dbReference type="InterPro" id="IPR022385">
    <property type="entry name" value="Rhs_assc_core"/>
</dbReference>
<gene>
    <name evidence="1" type="ORF">PSI22_03050</name>
</gene>
<dbReference type="Gene3D" id="2.180.10.10">
    <property type="entry name" value="RHS repeat-associated core"/>
    <property type="match status" value="1"/>
</dbReference>
<dbReference type="Proteomes" id="UP001214757">
    <property type="component" value="Unassembled WGS sequence"/>
</dbReference>
<dbReference type="NCBIfam" id="TIGR03696">
    <property type="entry name" value="Rhs_assc_core"/>
    <property type="match status" value="1"/>
</dbReference>
<dbReference type="PANTHER" id="PTHR32305:SF15">
    <property type="entry name" value="PROTEIN RHSA-RELATED"/>
    <property type="match status" value="1"/>
</dbReference>
<accession>A0ABT5M324</accession>
<evidence type="ECO:0000313" key="1">
    <source>
        <dbReference type="EMBL" id="MDC9620637.1"/>
    </source>
</evidence>
<dbReference type="InterPro" id="IPR041508">
    <property type="entry name" value="TcC-like_repeat"/>
</dbReference>
<dbReference type="RefSeq" id="WP_273578549.1">
    <property type="nucleotide sequence ID" value="NZ_JAQRFO010000004.1"/>
</dbReference>
<dbReference type="Pfam" id="PF18807">
    <property type="entry name" value="TTc_toxin_rep"/>
    <property type="match status" value="1"/>
</dbReference>
<protein>
    <submittedName>
        <fullName evidence="1">RHS repeat protein</fullName>
    </submittedName>
</protein>
<dbReference type="InterPro" id="IPR050708">
    <property type="entry name" value="T6SS_VgrG/RHS"/>
</dbReference>
<dbReference type="EMBL" id="JAQRFO010000004">
    <property type="protein sequence ID" value="MDC9620637.1"/>
    <property type="molecule type" value="Genomic_DNA"/>
</dbReference>
<sequence>MTVNRGDNLHQKTPEVTVLDNRGLTVRELRYHRHPDTPAKIDERITRHRFTLAGQLAHSIDPRLFDLQQTDNTVNPNMVYETALTGEVVRIRSVDAGNTLMLNDITGRPVLAINATDVTRTWQYEHETLPGRPLSITEQPADEAIRITERFVWAGNSQAEKNSNLAGQCVRHYDTAGLNQTDSIALNGIPLSVTRQLLPDGTDADWQGDNEPAWNDRLAPESFTTLSTADATGALLTNTDAMGNIQRLAYDVAGLLTGSWLQLAGGTEQVIVKSLAYSAAGQKLREEHGNGVVTTYTYEPETQRLVGIKTERPSGHAQGAKVLQDLRYEYDPVGNVLHITNDAESTRFWRNQKVVPENTYVYDSLYQLVSATGREMGNIGQQSTLLPTPSLIDSSTYSNYSRTYNYDRGDNLTQIRHSAPATGNSYTTDITVSDHSNRAVLSTLTNDPAKVDALFTTGGQQNQLLPGQNLVWTPRGELLKVTPVVRDGQPSDHESYRYDSGNQRVIKTTTQQTSNSTQTQRTLYLPGLELRTTTNSGTVKEALHTLIVGEAGRAQVRVLHWENGKPNDISNNQMRYSYDNLVGSSGLEVDGDGNLISLEEYYPYGGTAVWTARSQTEVGYKIVRYSGKERDATGLYYYGYRYYQPWAGRWLSADPAGTVDGINLFRMVRNNPVNYYDEQGTISLPIDVFNSMTISAEGTHGNRKNEISRLYGNKGVPKDDTGTRPALSSEHTILHTVSAHGRGRGPNIHATGPLKQAINNIEKLGHAYQEFDKAHRKHIGSNNGRFYKNTVHPMTEAEYLTKLTVTNDYLTYADTQRSLLLNNDVSSAIQINQMAYFDDSDHKLANDDKVAYLVKNNRESQKTNDSFYHSVSVKDTYYYLKNDSEVASVDVTDTNKIEMVLSRLMGVLGRIPSNKELKNVLAQHNVTVPGGMFSLLNDPDFANKSIFNPTVTAYVSKNAKNKAKKQARKNAAKS</sequence>
<evidence type="ECO:0000313" key="2">
    <source>
        <dbReference type="Proteomes" id="UP001214757"/>
    </source>
</evidence>
<comment type="caution">
    <text evidence="1">The sequence shown here is derived from an EMBL/GenBank/DDBJ whole genome shotgun (WGS) entry which is preliminary data.</text>
</comment>
<dbReference type="PANTHER" id="PTHR32305">
    <property type="match status" value="1"/>
</dbReference>
<reference evidence="1 2" key="1">
    <citation type="submission" date="2023-02" db="EMBL/GenBank/DDBJ databases">
        <title>Entomopathogenic bacteria.</title>
        <authorList>
            <person name="Machado R.A."/>
        </authorList>
    </citation>
    <scope>NUCLEOTIDE SEQUENCE [LARGE SCALE GENOMIC DNA]</scope>
    <source>
        <strain evidence="1 2">XENO-7</strain>
    </source>
</reference>